<gene>
    <name evidence="1" type="ORF">DBW98_02635</name>
</gene>
<dbReference type="Proteomes" id="UP000253032">
    <property type="component" value="Unassembled WGS sequence"/>
</dbReference>
<protein>
    <submittedName>
        <fullName evidence="1">Uncharacterized protein</fullName>
    </submittedName>
</protein>
<organism evidence="1 2">
    <name type="scientific">SAR86 cluster bacterium</name>
    <dbReference type="NCBI Taxonomy" id="2030880"/>
    <lineage>
        <taxon>Bacteria</taxon>
        <taxon>Pseudomonadati</taxon>
        <taxon>Pseudomonadota</taxon>
        <taxon>Gammaproteobacteria</taxon>
        <taxon>SAR86 cluster</taxon>
    </lineage>
</organism>
<name>A0A368BN38_9GAMM</name>
<evidence type="ECO:0000313" key="2">
    <source>
        <dbReference type="Proteomes" id="UP000253032"/>
    </source>
</evidence>
<dbReference type="Pfam" id="PF09526">
    <property type="entry name" value="DUF2387"/>
    <property type="match status" value="1"/>
</dbReference>
<evidence type="ECO:0000313" key="1">
    <source>
        <dbReference type="EMBL" id="RCL38314.1"/>
    </source>
</evidence>
<dbReference type="SUPFAM" id="SSF57783">
    <property type="entry name" value="Zinc beta-ribbon"/>
    <property type="match status" value="1"/>
</dbReference>
<sequence>MTKGFIRFIAGAVCPSCKAQDKIAITPDDKTIYCLSCDFKEHKPQENATKKTKTSSPNVFKIEDFRPKKS</sequence>
<dbReference type="InterPro" id="IPR012658">
    <property type="entry name" value="YheV"/>
</dbReference>
<comment type="caution">
    <text evidence="1">The sequence shown here is derived from an EMBL/GenBank/DDBJ whole genome shotgun (WGS) entry which is preliminary data.</text>
</comment>
<accession>A0A368BN38</accession>
<proteinExistence type="predicted"/>
<reference evidence="1 2" key="1">
    <citation type="journal article" date="2018" name="Microbiome">
        <title>Fine metagenomic profile of the Mediterranean stratified and mixed water columns revealed by assembly and recruitment.</title>
        <authorList>
            <person name="Haro-Moreno J.M."/>
            <person name="Lopez-Perez M."/>
            <person name="De La Torre J.R."/>
            <person name="Picazo A."/>
            <person name="Camacho A."/>
            <person name="Rodriguez-Valera F."/>
        </authorList>
    </citation>
    <scope>NUCLEOTIDE SEQUENCE [LARGE SCALE GENOMIC DNA]</scope>
    <source>
        <strain evidence="1">MED-G84</strain>
    </source>
</reference>
<dbReference type="AlphaFoldDB" id="A0A368BN38"/>
<dbReference type="EMBL" id="QOPC01000011">
    <property type="protein sequence ID" value="RCL38314.1"/>
    <property type="molecule type" value="Genomic_DNA"/>
</dbReference>